<keyword evidence="3" id="KW-0614">Plasmid</keyword>
<dbReference type="InterPro" id="IPR019079">
    <property type="entry name" value="Capsule_synth_CapA"/>
</dbReference>
<gene>
    <name evidence="3" type="ORF">DFI_15690</name>
</gene>
<dbReference type="SMART" id="SM00854">
    <property type="entry name" value="PGA_cap"/>
    <property type="match status" value="1"/>
</dbReference>
<dbReference type="InterPro" id="IPR052169">
    <property type="entry name" value="CW_Biosynth-Accessory"/>
</dbReference>
<name>A0A221T136_9DEIO</name>
<evidence type="ECO:0000313" key="4">
    <source>
        <dbReference type="Proteomes" id="UP000259030"/>
    </source>
</evidence>
<dbReference type="SUPFAM" id="SSF56300">
    <property type="entry name" value="Metallo-dependent phosphatases"/>
    <property type="match status" value="1"/>
</dbReference>
<dbReference type="Proteomes" id="UP000259030">
    <property type="component" value="Plasmid pDFI1"/>
</dbReference>
<dbReference type="AlphaFoldDB" id="A0A221T136"/>
<evidence type="ECO:0000256" key="1">
    <source>
        <dbReference type="ARBA" id="ARBA00005662"/>
    </source>
</evidence>
<comment type="similarity">
    <text evidence="1">Belongs to the CapA family.</text>
</comment>
<dbReference type="InterPro" id="IPR029052">
    <property type="entry name" value="Metallo-depent_PP-like"/>
</dbReference>
<evidence type="ECO:0000313" key="3">
    <source>
        <dbReference type="EMBL" id="ASN82613.1"/>
    </source>
</evidence>
<reference evidence="3 4" key="1">
    <citation type="submission" date="2017-05" db="EMBL/GenBank/DDBJ databases">
        <title>The complete genome sequence of Deinococcus ficus isolated from the rhizosphere of the Ficus religiosa L. in Taiwan.</title>
        <authorList>
            <person name="Wu K.-M."/>
            <person name="Liao T.-L."/>
            <person name="Liu Y.-M."/>
            <person name="Young C.-C."/>
            <person name="Tsai S.-F."/>
        </authorList>
    </citation>
    <scope>NUCLEOTIDE SEQUENCE [LARGE SCALE GENOMIC DNA]</scope>
    <source>
        <strain evidence="3 4">CC-FR2-10</strain>
        <plasmid evidence="4">pdfi1</plasmid>
    </source>
</reference>
<dbReference type="STRING" id="317577.GCA_000419625_03084"/>
<dbReference type="RefSeq" id="WP_043779647.1">
    <property type="nucleotide sequence ID" value="NZ_CP021082.1"/>
</dbReference>
<feature type="domain" description="Capsule synthesis protein CapA" evidence="2">
    <location>
        <begin position="26"/>
        <end position="232"/>
    </location>
</feature>
<dbReference type="PANTHER" id="PTHR33393">
    <property type="entry name" value="POLYGLUTAMINE SYNTHESIS ACCESSORY PROTEIN RV0574C-RELATED"/>
    <property type="match status" value="1"/>
</dbReference>
<sequence length="293" mass="30725">MRARVLVAGLLLVGLTSGGRDTPVLTFALAGDLNLARGAQQVHGPAWAGAFTEVQAALRGDVVLANLESPLTGQPRLTGGIDLRASPAAVRALTPFTHLSVENNHALDGGPAGQAENRRLLREQGVTPVTRAPLYRSVRGVRVALLAYLDDGSPLPLAQVRAARREAPVVVVMPHWGAEYGSTTARQRQQARLLVQAGATLIVGSGPHVLQGSERLGPALVLYSLGNLLFDQPYPDAWLGAVVRVQVQGQQVQACAVPTLTRAGRVQYARGPEVGRALARLGMPACPAGRAAS</sequence>
<dbReference type="KEGG" id="dfc:DFI_15690"/>
<organism evidence="3 4">
    <name type="scientific">Deinococcus ficus</name>
    <dbReference type="NCBI Taxonomy" id="317577"/>
    <lineage>
        <taxon>Bacteria</taxon>
        <taxon>Thermotogati</taxon>
        <taxon>Deinococcota</taxon>
        <taxon>Deinococci</taxon>
        <taxon>Deinococcales</taxon>
        <taxon>Deinococcaceae</taxon>
        <taxon>Deinococcus</taxon>
    </lineage>
</organism>
<dbReference type="EMBL" id="CP021082">
    <property type="protein sequence ID" value="ASN82613.1"/>
    <property type="molecule type" value="Genomic_DNA"/>
</dbReference>
<dbReference type="Pfam" id="PF09587">
    <property type="entry name" value="PGA_cap"/>
    <property type="match status" value="1"/>
</dbReference>
<protein>
    <recommendedName>
        <fullName evidence="2">Capsule synthesis protein CapA domain-containing protein</fullName>
    </recommendedName>
</protein>
<dbReference type="PANTHER" id="PTHR33393:SF13">
    <property type="entry name" value="PGA BIOSYNTHESIS PROTEIN CAPA"/>
    <property type="match status" value="1"/>
</dbReference>
<keyword evidence="4" id="KW-1185">Reference proteome</keyword>
<proteinExistence type="inferred from homology"/>
<evidence type="ECO:0000259" key="2">
    <source>
        <dbReference type="SMART" id="SM00854"/>
    </source>
</evidence>
<dbReference type="Gene3D" id="3.60.21.10">
    <property type="match status" value="1"/>
</dbReference>
<dbReference type="CDD" id="cd07381">
    <property type="entry name" value="MPP_CapA"/>
    <property type="match status" value="1"/>
</dbReference>
<geneLocation type="plasmid" evidence="4">
    <name>pdfi1</name>
</geneLocation>
<accession>A0A221T136</accession>